<dbReference type="GO" id="GO:0005886">
    <property type="term" value="C:plasma membrane"/>
    <property type="evidence" value="ECO:0007669"/>
    <property type="project" value="TreeGrafter"/>
</dbReference>
<dbReference type="InterPro" id="IPR043128">
    <property type="entry name" value="Rev_trsase/Diguanyl_cyclase"/>
</dbReference>
<feature type="modified residue" description="4-aspartylphosphate" evidence="3">
    <location>
        <position position="55"/>
    </location>
</feature>
<dbReference type="PROSITE" id="PS50887">
    <property type="entry name" value="GGDEF"/>
    <property type="match status" value="1"/>
</dbReference>
<dbReference type="PROSITE" id="PS50110">
    <property type="entry name" value="RESPONSE_REGULATORY"/>
    <property type="match status" value="2"/>
</dbReference>
<dbReference type="Pfam" id="PF00072">
    <property type="entry name" value="Response_reg"/>
    <property type="match status" value="1"/>
</dbReference>
<dbReference type="EMBL" id="ARZY01000033">
    <property type="protein sequence ID" value="EWH08944.1"/>
    <property type="molecule type" value="Genomic_DNA"/>
</dbReference>
<evidence type="ECO:0000259" key="4">
    <source>
        <dbReference type="PROSITE" id="PS50110"/>
    </source>
</evidence>
<feature type="domain" description="Response regulatory" evidence="4">
    <location>
        <begin position="126"/>
        <end position="243"/>
    </location>
</feature>
<dbReference type="OrthoDB" id="9812260at2"/>
<dbReference type="Pfam" id="PF00990">
    <property type="entry name" value="GGDEF"/>
    <property type="match status" value="1"/>
</dbReference>
<dbReference type="GO" id="GO:0000160">
    <property type="term" value="P:phosphorelay signal transduction system"/>
    <property type="evidence" value="ECO:0007669"/>
    <property type="project" value="InterPro"/>
</dbReference>
<reference evidence="6 7" key="1">
    <citation type="journal article" date="2014" name="Genome Announc.">
        <title>Draft Genome Sequence of the Agar-Degrading Bacterium Catenovulum sp. Strain DS-2, Isolated from Intestines of Haliotis diversicolor.</title>
        <authorList>
            <person name="Shan D."/>
            <person name="Li X."/>
            <person name="Gu Z."/>
            <person name="Wei G."/>
            <person name="Gao Z."/>
            <person name="Shao Z."/>
        </authorList>
    </citation>
    <scope>NUCLEOTIDE SEQUENCE [LARGE SCALE GENOMIC DNA]</scope>
    <source>
        <strain evidence="6 7">DS-2</strain>
    </source>
</reference>
<dbReference type="AlphaFoldDB" id="W7Q816"/>
<dbReference type="PANTHER" id="PTHR45138">
    <property type="entry name" value="REGULATORY COMPONENTS OF SENSORY TRANSDUCTION SYSTEM"/>
    <property type="match status" value="1"/>
</dbReference>
<comment type="catalytic activity">
    <reaction evidence="2">
        <text>2 GTP = 3',3'-c-di-GMP + 2 diphosphate</text>
        <dbReference type="Rhea" id="RHEA:24898"/>
        <dbReference type="ChEBI" id="CHEBI:33019"/>
        <dbReference type="ChEBI" id="CHEBI:37565"/>
        <dbReference type="ChEBI" id="CHEBI:58805"/>
        <dbReference type="EC" id="2.7.7.65"/>
    </reaction>
</comment>
<dbReference type="PANTHER" id="PTHR45138:SF9">
    <property type="entry name" value="DIGUANYLATE CYCLASE DGCM-RELATED"/>
    <property type="match status" value="1"/>
</dbReference>
<accession>W7Q816</accession>
<dbReference type="SUPFAM" id="SSF52172">
    <property type="entry name" value="CheY-like"/>
    <property type="match status" value="2"/>
</dbReference>
<dbReference type="InterPro" id="IPR011006">
    <property type="entry name" value="CheY-like_superfamily"/>
</dbReference>
<dbReference type="NCBIfam" id="TIGR00254">
    <property type="entry name" value="GGDEF"/>
    <property type="match status" value="1"/>
</dbReference>
<proteinExistence type="predicted"/>
<feature type="domain" description="Response regulatory" evidence="4">
    <location>
        <begin position="5"/>
        <end position="118"/>
    </location>
</feature>
<dbReference type="SMART" id="SM00448">
    <property type="entry name" value="REC"/>
    <property type="match status" value="2"/>
</dbReference>
<evidence type="ECO:0000259" key="5">
    <source>
        <dbReference type="PROSITE" id="PS50887"/>
    </source>
</evidence>
<dbReference type="RefSeq" id="WP_035015663.1">
    <property type="nucleotide sequence ID" value="NZ_ARZY01000033.1"/>
</dbReference>
<name>W7Q816_9ALTE</name>
<gene>
    <name evidence="6" type="ORF">DS2_15084</name>
</gene>
<dbReference type="InterPro" id="IPR050469">
    <property type="entry name" value="Diguanylate_Cyclase"/>
</dbReference>
<comment type="caution">
    <text evidence="6">The sequence shown here is derived from an EMBL/GenBank/DDBJ whole genome shotgun (WGS) entry which is preliminary data.</text>
</comment>
<dbReference type="GO" id="GO:0043709">
    <property type="term" value="P:cell adhesion involved in single-species biofilm formation"/>
    <property type="evidence" value="ECO:0007669"/>
    <property type="project" value="TreeGrafter"/>
</dbReference>
<dbReference type="SUPFAM" id="SSF55073">
    <property type="entry name" value="Nucleotide cyclase"/>
    <property type="match status" value="1"/>
</dbReference>
<dbReference type="CDD" id="cd17544">
    <property type="entry name" value="REC_2_GGDEF"/>
    <property type="match status" value="1"/>
</dbReference>
<evidence type="ECO:0000313" key="7">
    <source>
        <dbReference type="Proteomes" id="UP000019276"/>
    </source>
</evidence>
<protein>
    <recommendedName>
        <fullName evidence="1">diguanylate cyclase</fullName>
        <ecNumber evidence="1">2.7.7.65</ecNumber>
    </recommendedName>
</protein>
<dbReference type="Proteomes" id="UP000019276">
    <property type="component" value="Unassembled WGS sequence"/>
</dbReference>
<dbReference type="eggNOG" id="COG3706">
    <property type="taxonomic scope" value="Bacteria"/>
</dbReference>
<evidence type="ECO:0000256" key="1">
    <source>
        <dbReference type="ARBA" id="ARBA00012528"/>
    </source>
</evidence>
<evidence type="ECO:0000313" key="6">
    <source>
        <dbReference type="EMBL" id="EWH08944.1"/>
    </source>
</evidence>
<dbReference type="STRING" id="1328313.DS2_15084"/>
<dbReference type="GO" id="GO:0052621">
    <property type="term" value="F:diguanylate cyclase activity"/>
    <property type="evidence" value="ECO:0007669"/>
    <property type="project" value="UniProtKB-EC"/>
</dbReference>
<dbReference type="InterPro" id="IPR029787">
    <property type="entry name" value="Nucleotide_cyclase"/>
</dbReference>
<keyword evidence="7" id="KW-1185">Reference proteome</keyword>
<dbReference type="InterPro" id="IPR000160">
    <property type="entry name" value="GGDEF_dom"/>
</dbReference>
<dbReference type="CDD" id="cd01949">
    <property type="entry name" value="GGDEF"/>
    <property type="match status" value="1"/>
</dbReference>
<organism evidence="6 7">
    <name type="scientific">Catenovulum agarivorans DS-2</name>
    <dbReference type="NCBI Taxonomy" id="1328313"/>
    <lineage>
        <taxon>Bacteria</taxon>
        <taxon>Pseudomonadati</taxon>
        <taxon>Pseudomonadota</taxon>
        <taxon>Gammaproteobacteria</taxon>
        <taxon>Alteromonadales</taxon>
        <taxon>Alteromonadaceae</taxon>
        <taxon>Catenovulum</taxon>
    </lineage>
</organism>
<sequence length="416" mass="46936">MEQYKLLIVEDSRPISTLVEYVAKEAGYQSVIVETLAECKQVLAQEDNFYLASVDYSLPDGPDGEAIDEVIKKGIPAIVMTGHLDSEIRDHILSKAVSDYIPKESSEAFAYLAKQFHRFKHNPNFKVLVVDDSASTRSYVRNLLERNLYEVIEAENGQQGLALLAANPDTQLIITDYEMPVMNGVRFVSEVRKTYAKESVCIIGLSGGGATSLSARFIHNGANDFLQKPFCLEEFYCRIYQSIEHLEHMAKLKQLADVDSMTGLYNRYAFFNKANQLGGKIESSQYAVAMIDIDHFKKINDEFGHDMGDEVIQNLALSLQQEFDREILCRMGGEEFVVWFIDGSAQSHCHLLDAFRERVGEQLVRCGNYETHYSISIGYACAPDNIEQVIQYADQALYQSKTQGRNQLTLYSTQGV</sequence>
<dbReference type="GO" id="GO:1902201">
    <property type="term" value="P:negative regulation of bacterial-type flagellum-dependent cell motility"/>
    <property type="evidence" value="ECO:0007669"/>
    <property type="project" value="TreeGrafter"/>
</dbReference>
<feature type="domain" description="GGDEF" evidence="5">
    <location>
        <begin position="284"/>
        <end position="413"/>
    </location>
</feature>
<keyword evidence="3" id="KW-0597">Phosphoprotein</keyword>
<evidence type="ECO:0000256" key="2">
    <source>
        <dbReference type="ARBA" id="ARBA00034247"/>
    </source>
</evidence>
<dbReference type="EC" id="2.7.7.65" evidence="1"/>
<dbReference type="Gene3D" id="3.30.70.270">
    <property type="match status" value="1"/>
</dbReference>
<evidence type="ECO:0000256" key="3">
    <source>
        <dbReference type="PROSITE-ProRule" id="PRU00169"/>
    </source>
</evidence>
<feature type="modified residue" description="4-aspartylphosphate" evidence="3">
    <location>
        <position position="176"/>
    </location>
</feature>
<dbReference type="InterPro" id="IPR001789">
    <property type="entry name" value="Sig_transdc_resp-reg_receiver"/>
</dbReference>
<dbReference type="Gene3D" id="3.40.50.2300">
    <property type="match status" value="2"/>
</dbReference>
<dbReference type="SMART" id="SM00267">
    <property type="entry name" value="GGDEF"/>
    <property type="match status" value="1"/>
</dbReference>